<keyword evidence="1" id="KW-0732">Signal</keyword>
<name>E4WTN0_OIKDI</name>
<protein>
    <submittedName>
        <fullName evidence="2">Uncharacterized protein</fullName>
    </submittedName>
</protein>
<evidence type="ECO:0000313" key="3">
    <source>
        <dbReference type="Proteomes" id="UP000001307"/>
    </source>
</evidence>
<organism evidence="2">
    <name type="scientific">Oikopleura dioica</name>
    <name type="common">Tunicate</name>
    <dbReference type="NCBI Taxonomy" id="34765"/>
    <lineage>
        <taxon>Eukaryota</taxon>
        <taxon>Metazoa</taxon>
        <taxon>Chordata</taxon>
        <taxon>Tunicata</taxon>
        <taxon>Appendicularia</taxon>
        <taxon>Copelata</taxon>
        <taxon>Oikopleuridae</taxon>
        <taxon>Oikopleura</taxon>
    </lineage>
</organism>
<dbReference type="AlphaFoldDB" id="E4WTN0"/>
<dbReference type="EMBL" id="FN653016">
    <property type="protein sequence ID" value="CBY07250.1"/>
    <property type="molecule type" value="Genomic_DNA"/>
</dbReference>
<accession>E4WTN0</accession>
<gene>
    <name evidence="2" type="ORF">GSOID_T00006339001</name>
</gene>
<proteinExistence type="predicted"/>
<dbReference type="InParanoid" id="E4WTN0"/>
<dbReference type="Proteomes" id="UP000001307">
    <property type="component" value="Unassembled WGS sequence"/>
</dbReference>
<reference evidence="2" key="1">
    <citation type="journal article" date="2010" name="Science">
        <title>Plasticity of animal genome architecture unmasked by rapid evolution of a pelagic tunicate.</title>
        <authorList>
            <person name="Denoeud F."/>
            <person name="Henriet S."/>
            <person name="Mungpakdee S."/>
            <person name="Aury J.M."/>
            <person name="Da Silva C."/>
            <person name="Brinkmann H."/>
            <person name="Mikhaleva J."/>
            <person name="Olsen L.C."/>
            <person name="Jubin C."/>
            <person name="Canestro C."/>
            <person name="Bouquet J.M."/>
            <person name="Danks G."/>
            <person name="Poulain J."/>
            <person name="Campsteijn C."/>
            <person name="Adamski M."/>
            <person name="Cross I."/>
            <person name="Yadetie F."/>
            <person name="Muffato M."/>
            <person name="Louis A."/>
            <person name="Butcher S."/>
            <person name="Tsagkogeorga G."/>
            <person name="Konrad A."/>
            <person name="Singh S."/>
            <person name="Jensen M.F."/>
            <person name="Cong E.H."/>
            <person name="Eikeseth-Otteraa H."/>
            <person name="Noel B."/>
            <person name="Anthouard V."/>
            <person name="Porcel B.M."/>
            <person name="Kachouri-Lafond R."/>
            <person name="Nishino A."/>
            <person name="Ugolini M."/>
            <person name="Chourrout P."/>
            <person name="Nishida H."/>
            <person name="Aasland R."/>
            <person name="Huzurbazar S."/>
            <person name="Westhof E."/>
            <person name="Delsuc F."/>
            <person name="Lehrach H."/>
            <person name="Reinhardt R."/>
            <person name="Weissenbach J."/>
            <person name="Roy S.W."/>
            <person name="Artiguenave F."/>
            <person name="Postlethwait J.H."/>
            <person name="Manak J.R."/>
            <person name="Thompson E.M."/>
            <person name="Jaillon O."/>
            <person name="Du Pasquier L."/>
            <person name="Boudinot P."/>
            <person name="Liberles D.A."/>
            <person name="Volff J.N."/>
            <person name="Philippe H."/>
            <person name="Lenhard B."/>
            <person name="Roest Crollius H."/>
            <person name="Wincker P."/>
            <person name="Chourrout D."/>
        </authorList>
    </citation>
    <scope>NUCLEOTIDE SEQUENCE [LARGE SCALE GENOMIC DNA]</scope>
</reference>
<keyword evidence="3" id="KW-1185">Reference proteome</keyword>
<feature type="chain" id="PRO_5003189550" evidence="1">
    <location>
        <begin position="18"/>
        <end position="100"/>
    </location>
</feature>
<evidence type="ECO:0000256" key="1">
    <source>
        <dbReference type="SAM" id="SignalP"/>
    </source>
</evidence>
<feature type="signal peptide" evidence="1">
    <location>
        <begin position="1"/>
        <end position="17"/>
    </location>
</feature>
<sequence>MKTKIIFLLFAVAASWGDPFFFPADYDNKIARSNNWRMLKRKHPIGKRNMDLRSVIEEQERMAHPFYEQAKRAEEDQAIQKEEMQRLLNKLVAIEIAKES</sequence>
<evidence type="ECO:0000313" key="2">
    <source>
        <dbReference type="EMBL" id="CBY07250.1"/>
    </source>
</evidence>